<dbReference type="InterPro" id="IPR008162">
    <property type="entry name" value="Pyrophosphatase"/>
</dbReference>
<evidence type="ECO:0000256" key="5">
    <source>
        <dbReference type="ARBA" id="ARBA00022801"/>
    </source>
</evidence>
<evidence type="ECO:0000313" key="7">
    <source>
        <dbReference type="EMBL" id="UKK02361.2"/>
    </source>
</evidence>
<evidence type="ECO:0000256" key="3">
    <source>
        <dbReference type="ARBA" id="ARBA00012146"/>
    </source>
</evidence>
<dbReference type="EC" id="3.6.1.1" evidence="3"/>
<evidence type="ECO:0000313" key="8">
    <source>
        <dbReference type="Proteomes" id="UP000244811"/>
    </source>
</evidence>
<name>A0A976MEX6_THEOR</name>
<protein>
    <recommendedName>
        <fullName evidence="3">inorganic diphosphatase</fullName>
        <ecNumber evidence="3">3.6.1.1</ecNumber>
    </recommendedName>
</protein>
<organism evidence="7 8">
    <name type="scientific">Theileria orientalis</name>
    <dbReference type="NCBI Taxonomy" id="68886"/>
    <lineage>
        <taxon>Eukaryota</taxon>
        <taxon>Sar</taxon>
        <taxon>Alveolata</taxon>
        <taxon>Apicomplexa</taxon>
        <taxon>Aconoidasida</taxon>
        <taxon>Piroplasmida</taxon>
        <taxon>Theileriidae</taxon>
        <taxon>Theileria</taxon>
    </lineage>
</organism>
<dbReference type="AlphaFoldDB" id="A0A976MEX6"/>
<sequence length="323" mass="37058">MKFSKLYFLVISYKFVNAGPKSLCISPNSHNTFRRYTFLNPYLFNFNKSFCYSVNPGKNTLEMVGAASSDTKYSFDAKAQYLGEPGTKSFKVEFVDFKNNKISPWHDLPHFASKDFVTMVVEIPRNTRAKMEIVTDAENNPIKQDLFSNGDLRDLDCPMYWNYGAIPRTWEAPMPYVHKYTGDKGEPLTMELLGDNDPLDIVDVGRVTRKVGDLVAMKPVGAVSLIDQNEIDWKILGVSPDDEHFDDINDLKDVDVYYPGTTTGILEFFRWYKTPRGKPLNKFLPQKNFCTRSEALELVQETHHYYQQLMEGKLEGGDLWTGK</sequence>
<dbReference type="GO" id="GO:0006796">
    <property type="term" value="P:phosphate-containing compound metabolic process"/>
    <property type="evidence" value="ECO:0007669"/>
    <property type="project" value="InterPro"/>
</dbReference>
<keyword evidence="4" id="KW-0479">Metal-binding</keyword>
<comment type="similarity">
    <text evidence="2">Belongs to the PPase family.</text>
</comment>
<dbReference type="GO" id="GO:0005737">
    <property type="term" value="C:cytoplasm"/>
    <property type="evidence" value="ECO:0007669"/>
    <property type="project" value="InterPro"/>
</dbReference>
<reference evidence="7" key="1">
    <citation type="submission" date="2022-07" db="EMBL/GenBank/DDBJ databases">
        <title>Evaluation of T. orientalis genome assembly methods using nanopore sequencing and analysis of variation between genomes.</title>
        <authorList>
            <person name="Yam J."/>
            <person name="Micallef M.L."/>
            <person name="Liu M."/>
            <person name="Djordjevic S.P."/>
            <person name="Bogema D.R."/>
            <person name="Jenkins C."/>
        </authorList>
    </citation>
    <scope>NUCLEOTIDE SEQUENCE</scope>
    <source>
        <strain evidence="7">Goon Nure</strain>
    </source>
</reference>
<keyword evidence="5 7" id="KW-0378">Hydrolase</keyword>
<gene>
    <name evidence="7" type="ORF">MACK_001720</name>
</gene>
<dbReference type="GO" id="GO:0000287">
    <property type="term" value="F:magnesium ion binding"/>
    <property type="evidence" value="ECO:0007669"/>
    <property type="project" value="InterPro"/>
</dbReference>
<dbReference type="Proteomes" id="UP000244811">
    <property type="component" value="Chromosome 2"/>
</dbReference>
<evidence type="ECO:0000256" key="2">
    <source>
        <dbReference type="ARBA" id="ARBA00006220"/>
    </source>
</evidence>
<dbReference type="Pfam" id="PF00719">
    <property type="entry name" value="Pyrophosphatase"/>
    <property type="match status" value="1"/>
</dbReference>
<evidence type="ECO:0000256" key="6">
    <source>
        <dbReference type="ARBA" id="ARBA00022842"/>
    </source>
</evidence>
<dbReference type="InterPro" id="IPR036649">
    <property type="entry name" value="Pyrophosphatase_sf"/>
</dbReference>
<keyword evidence="6" id="KW-0460">Magnesium</keyword>
<dbReference type="PANTHER" id="PTHR10286">
    <property type="entry name" value="INORGANIC PYROPHOSPHATASE"/>
    <property type="match status" value="1"/>
</dbReference>
<accession>A0A976MEX6</accession>
<dbReference type="GO" id="GO:0004427">
    <property type="term" value="F:inorganic diphosphate phosphatase activity"/>
    <property type="evidence" value="ECO:0007669"/>
    <property type="project" value="UniProtKB-EC"/>
</dbReference>
<evidence type="ECO:0000256" key="1">
    <source>
        <dbReference type="ARBA" id="ARBA00001946"/>
    </source>
</evidence>
<proteinExistence type="inferred from homology"/>
<dbReference type="Gene3D" id="3.90.80.10">
    <property type="entry name" value="Inorganic pyrophosphatase"/>
    <property type="match status" value="1"/>
</dbReference>
<dbReference type="EMBL" id="CP056071">
    <property type="protein sequence ID" value="UKK02361.2"/>
    <property type="molecule type" value="Genomic_DNA"/>
</dbReference>
<comment type="cofactor">
    <cofactor evidence="1">
        <name>Mg(2+)</name>
        <dbReference type="ChEBI" id="CHEBI:18420"/>
    </cofactor>
</comment>
<dbReference type="SUPFAM" id="SSF50324">
    <property type="entry name" value="Inorganic pyrophosphatase"/>
    <property type="match status" value="1"/>
</dbReference>
<evidence type="ECO:0000256" key="4">
    <source>
        <dbReference type="ARBA" id="ARBA00022723"/>
    </source>
</evidence>